<evidence type="ECO:0000256" key="6">
    <source>
        <dbReference type="ARBA" id="ARBA00023136"/>
    </source>
</evidence>
<evidence type="ECO:0000256" key="3">
    <source>
        <dbReference type="ARBA" id="ARBA00022692"/>
    </source>
</evidence>
<evidence type="ECO:0000256" key="7">
    <source>
        <dbReference type="SAM" id="Phobius"/>
    </source>
</evidence>
<organism evidence="8 9">
    <name type="scientific">Jatropha curcas</name>
    <name type="common">Barbados nut</name>
    <dbReference type="NCBI Taxonomy" id="180498"/>
    <lineage>
        <taxon>Eukaryota</taxon>
        <taxon>Viridiplantae</taxon>
        <taxon>Streptophyta</taxon>
        <taxon>Embryophyta</taxon>
        <taxon>Tracheophyta</taxon>
        <taxon>Spermatophyta</taxon>
        <taxon>Magnoliopsida</taxon>
        <taxon>eudicotyledons</taxon>
        <taxon>Gunneridae</taxon>
        <taxon>Pentapetalae</taxon>
        <taxon>rosids</taxon>
        <taxon>fabids</taxon>
        <taxon>Malpighiales</taxon>
        <taxon>Euphorbiaceae</taxon>
        <taxon>Crotonoideae</taxon>
        <taxon>Jatropheae</taxon>
        <taxon>Jatropha</taxon>
    </lineage>
</organism>
<evidence type="ECO:0000256" key="1">
    <source>
        <dbReference type="ARBA" id="ARBA00004586"/>
    </source>
</evidence>
<evidence type="ECO:0000313" key="8">
    <source>
        <dbReference type="EMBL" id="KDP40191.1"/>
    </source>
</evidence>
<comment type="subcellular location">
    <subcellularLocation>
        <location evidence="1">Endoplasmic reticulum membrane</location>
    </subcellularLocation>
</comment>
<dbReference type="STRING" id="180498.A0A067KVG1"/>
<dbReference type="AlphaFoldDB" id="A0A067KVG1"/>
<accession>A0A067KVG1</accession>
<evidence type="ECO:0000313" key="9">
    <source>
        <dbReference type="Proteomes" id="UP000027138"/>
    </source>
</evidence>
<dbReference type="OrthoDB" id="347124at2759"/>
<evidence type="ECO:0008006" key="10">
    <source>
        <dbReference type="Google" id="ProtNLM"/>
    </source>
</evidence>
<protein>
    <recommendedName>
        <fullName evidence="10">ERG2/sigma1 receptor-like protein</fullName>
    </recommendedName>
</protein>
<sequence>MKAHQSTPSSSAKSSTTTTTAMEERDSCYYPGCRKDANCNCEICIASINATLDLMPISIQKSSLTKLSTSRPNIERTPISFKTSILSTPTSNFCPKIESPVLKSTARLNFSEKETTKKNWCFGGAFLRFILGLCLIFAAELGFYWRASGVLKPLLSSDMVRKIGERSGVVQELNGRLRFLQNEFKEFVHDGKVSNCSHMDSIWKINQDGLLLNSRCVLYKSAMEELSVWGWPLQTAGLLKTGFASRSYTVLSGRVTEWSDGMIGYSIRKANSSWIHRKWGVSVVQLDPSTWVLEYGRSSVLDYSSLSSAVADLFMYQISRIIGRINQEFWLTSAFKHGYSGYTEESHNKIPT</sequence>
<keyword evidence="4" id="KW-0256">Endoplasmic reticulum</keyword>
<keyword evidence="9" id="KW-1185">Reference proteome</keyword>
<dbReference type="PANTHER" id="PTHR10868">
    <property type="entry name" value="SIGMA 1-TYPE OPIOID RECEPTOR-RELATED"/>
    <property type="match status" value="1"/>
</dbReference>
<name>A0A067KVG1_JATCU</name>
<keyword evidence="3 7" id="KW-0812">Transmembrane</keyword>
<dbReference type="Proteomes" id="UP000027138">
    <property type="component" value="Unassembled WGS sequence"/>
</dbReference>
<reference evidence="8 9" key="1">
    <citation type="journal article" date="2014" name="PLoS ONE">
        <title>Global Analysis of Gene Expression Profiles in Physic Nut (Jatropha curcas L.) Seedlings Exposed to Salt Stress.</title>
        <authorList>
            <person name="Zhang L."/>
            <person name="Zhang C."/>
            <person name="Wu P."/>
            <person name="Chen Y."/>
            <person name="Li M."/>
            <person name="Jiang H."/>
            <person name="Wu G."/>
        </authorList>
    </citation>
    <scope>NUCLEOTIDE SEQUENCE [LARGE SCALE GENOMIC DNA]</scope>
    <source>
        <strain evidence="9">cv. GZQX0401</strain>
        <tissue evidence="8">Young leaves</tissue>
    </source>
</reference>
<dbReference type="GO" id="GO:0005789">
    <property type="term" value="C:endoplasmic reticulum membrane"/>
    <property type="evidence" value="ECO:0007669"/>
    <property type="project" value="UniProtKB-SubCell"/>
</dbReference>
<keyword evidence="5 7" id="KW-1133">Transmembrane helix</keyword>
<keyword evidence="6 7" id="KW-0472">Membrane</keyword>
<gene>
    <name evidence="8" type="ORF">JCGZ_02189</name>
</gene>
<dbReference type="PANTHER" id="PTHR10868:SF1">
    <property type="entry name" value="SIGMA NON-OPIOID INTRACELLULAR RECEPTOR 1"/>
    <property type="match status" value="1"/>
</dbReference>
<dbReference type="KEGG" id="jcu:105632005"/>
<comment type="similarity">
    <text evidence="2">Belongs to the ERG2 family.</text>
</comment>
<dbReference type="Pfam" id="PF04622">
    <property type="entry name" value="ERG2_Sigma1R"/>
    <property type="match status" value="1"/>
</dbReference>
<proteinExistence type="inferred from homology"/>
<dbReference type="InterPro" id="IPR006716">
    <property type="entry name" value="ERG2_sigma1_rcpt-like"/>
</dbReference>
<evidence type="ECO:0000256" key="2">
    <source>
        <dbReference type="ARBA" id="ARBA00007141"/>
    </source>
</evidence>
<evidence type="ECO:0000256" key="5">
    <source>
        <dbReference type="ARBA" id="ARBA00022989"/>
    </source>
</evidence>
<evidence type="ECO:0000256" key="4">
    <source>
        <dbReference type="ARBA" id="ARBA00022824"/>
    </source>
</evidence>
<feature type="transmembrane region" description="Helical" evidence="7">
    <location>
        <begin position="125"/>
        <end position="145"/>
    </location>
</feature>
<dbReference type="EMBL" id="KK914334">
    <property type="protein sequence ID" value="KDP40191.1"/>
    <property type="molecule type" value="Genomic_DNA"/>
</dbReference>